<evidence type="ECO:0000259" key="14">
    <source>
        <dbReference type="Pfam" id="PF05347"/>
    </source>
</evidence>
<dbReference type="GO" id="GO:0005743">
    <property type="term" value="C:mitochondrial inner membrane"/>
    <property type="evidence" value="ECO:0007669"/>
    <property type="project" value="UniProtKB-SubCell"/>
</dbReference>
<name>A0A1B0CZR5_PHLPP</name>
<evidence type="ECO:0000256" key="10">
    <source>
        <dbReference type="ARBA" id="ARBA00023136"/>
    </source>
</evidence>
<dbReference type="GeneID" id="129801987"/>
<sequence>MAASREAVVRTLKQVRPILSVDKSEARRRVFNLYRAWYRQIPYIVMDYDIPKSVEQCREKLREEFLKHKNVSDIRVIDMLVIKGQMELKESVEIWKQKGHIMRYFKETFEPKPTDFLSKFLSGHN</sequence>
<keyword evidence="8" id="KW-0249">Electron transport</keyword>
<proteinExistence type="inferred from homology"/>
<keyword evidence="9" id="KW-0496">Mitochondrion</keyword>
<evidence type="ECO:0000256" key="2">
    <source>
        <dbReference type="ARBA" id="ARBA00009508"/>
    </source>
</evidence>
<evidence type="ECO:0000256" key="11">
    <source>
        <dbReference type="ARBA" id="ARBA00030213"/>
    </source>
</evidence>
<evidence type="ECO:0000256" key="8">
    <source>
        <dbReference type="ARBA" id="ARBA00022982"/>
    </source>
</evidence>
<keyword evidence="16" id="KW-1185">Reference proteome</keyword>
<reference evidence="15" key="1">
    <citation type="submission" date="2022-08" db="UniProtKB">
        <authorList>
            <consortium name="EnsemblMetazoa"/>
        </authorList>
    </citation>
    <scope>IDENTIFICATION</scope>
    <source>
        <strain evidence="15">Israel</strain>
    </source>
</reference>
<dbReference type="CTD" id="36159"/>
<dbReference type="VEuPathDB" id="VectorBase:PPAI000587"/>
<evidence type="ECO:0000256" key="6">
    <source>
        <dbReference type="ARBA" id="ARBA00022660"/>
    </source>
</evidence>
<keyword evidence="5" id="KW-0813">Transport</keyword>
<dbReference type="InterPro" id="IPR008011">
    <property type="entry name" value="Complex1_LYR_dom"/>
</dbReference>
<dbReference type="AlphaFoldDB" id="A0A1B0CZR5"/>
<dbReference type="PANTHER" id="PTHR12964">
    <property type="entry name" value="NADH-UBIQUINONE OXIDOREDUCTASE B14 SUBUNIT"/>
    <property type="match status" value="1"/>
</dbReference>
<evidence type="ECO:0000256" key="13">
    <source>
        <dbReference type="ARBA" id="ARBA00046116"/>
    </source>
</evidence>
<dbReference type="EnsemblMetazoa" id="PPAI000587-RA">
    <property type="protein sequence ID" value="PPAI000587-PA"/>
    <property type="gene ID" value="PPAI000587"/>
</dbReference>
<dbReference type="GO" id="GO:0045271">
    <property type="term" value="C:respiratory chain complex I"/>
    <property type="evidence" value="ECO:0007669"/>
    <property type="project" value="InterPro"/>
</dbReference>
<keyword evidence="6" id="KW-0679">Respiratory chain</keyword>
<dbReference type="Proteomes" id="UP000092462">
    <property type="component" value="Unassembled WGS sequence"/>
</dbReference>
<dbReference type="VEuPathDB" id="VectorBase:PPAPM1_007960"/>
<dbReference type="KEGG" id="ppap:129801987"/>
<evidence type="ECO:0000313" key="16">
    <source>
        <dbReference type="Proteomes" id="UP000092462"/>
    </source>
</evidence>
<evidence type="ECO:0000256" key="7">
    <source>
        <dbReference type="ARBA" id="ARBA00022792"/>
    </source>
</evidence>
<dbReference type="Pfam" id="PF05347">
    <property type="entry name" value="Complex1_LYR"/>
    <property type="match status" value="1"/>
</dbReference>
<protein>
    <recommendedName>
        <fullName evidence="4">NADH dehydrogenase [ubiquinone] 1 alpha subcomplex subunit 6</fullName>
    </recommendedName>
    <alternativeName>
        <fullName evidence="11">Complex I-B14</fullName>
    </alternativeName>
    <alternativeName>
        <fullName evidence="12">NADH-ubiquinone oxidoreductase B14 subunit</fullName>
    </alternativeName>
</protein>
<dbReference type="OrthoDB" id="14535at2759"/>
<evidence type="ECO:0000256" key="12">
    <source>
        <dbReference type="ARBA" id="ARBA00032352"/>
    </source>
</evidence>
<dbReference type="InterPro" id="IPR016488">
    <property type="entry name" value="NADH_Ub_cplx-1_asu_su-6"/>
</dbReference>
<dbReference type="EMBL" id="AJVK01009695">
    <property type="status" value="NOT_ANNOTATED_CDS"/>
    <property type="molecule type" value="Genomic_DNA"/>
</dbReference>
<dbReference type="GO" id="GO:0006979">
    <property type="term" value="P:response to oxidative stress"/>
    <property type="evidence" value="ECO:0007669"/>
    <property type="project" value="TreeGrafter"/>
</dbReference>
<dbReference type="PIRSF" id="PIRSF006643">
    <property type="entry name" value="NDUA6"/>
    <property type="match status" value="1"/>
</dbReference>
<comment type="function">
    <text evidence="13">Accessory subunit of the mitochondrial membrane respiratory chain NADH dehydrogenase (Complex I), that is believed to be not involved in catalysis. Required for proper complex I assembly. Complex I functions in the transfer of electrons from NADH to the respiratory chain. The immediate electron acceptor for the enzyme is believed to be ubiquinone.</text>
</comment>
<organism evidence="15 16">
    <name type="scientific">Phlebotomus papatasi</name>
    <name type="common">Sandfly</name>
    <dbReference type="NCBI Taxonomy" id="29031"/>
    <lineage>
        <taxon>Eukaryota</taxon>
        <taxon>Metazoa</taxon>
        <taxon>Ecdysozoa</taxon>
        <taxon>Arthropoda</taxon>
        <taxon>Hexapoda</taxon>
        <taxon>Insecta</taxon>
        <taxon>Pterygota</taxon>
        <taxon>Neoptera</taxon>
        <taxon>Endopterygota</taxon>
        <taxon>Diptera</taxon>
        <taxon>Nematocera</taxon>
        <taxon>Psychodoidea</taxon>
        <taxon>Psychodidae</taxon>
        <taxon>Phlebotomus</taxon>
        <taxon>Phlebotomus</taxon>
    </lineage>
</organism>
<comment type="subcellular location">
    <subcellularLocation>
        <location evidence="1">Mitochondrion inner membrane</location>
        <topology evidence="1">Peripheral membrane protein</topology>
        <orientation evidence="1">Matrix side</orientation>
    </subcellularLocation>
</comment>
<feature type="domain" description="Complex 1 LYR protein" evidence="14">
    <location>
        <begin position="36"/>
        <end position="90"/>
    </location>
</feature>
<evidence type="ECO:0000256" key="9">
    <source>
        <dbReference type="ARBA" id="ARBA00023128"/>
    </source>
</evidence>
<keyword evidence="10" id="KW-0472">Membrane</keyword>
<keyword evidence="7" id="KW-0999">Mitochondrion inner membrane</keyword>
<accession>A0A1B0CZR5</accession>
<evidence type="ECO:0000256" key="1">
    <source>
        <dbReference type="ARBA" id="ARBA00004443"/>
    </source>
</evidence>
<dbReference type="RefSeq" id="XP_055703487.1">
    <property type="nucleotide sequence ID" value="XM_055847512.1"/>
</dbReference>
<dbReference type="CDD" id="cd20266">
    <property type="entry name" value="Complex1_LYR_NDUFA6_LYRM6"/>
    <property type="match status" value="1"/>
</dbReference>
<comment type="similarity">
    <text evidence="2">Belongs to the complex I LYR family.</text>
</comment>
<comment type="subunit">
    <text evidence="3">Mammalian complex I is composed of 45 different subunits.</text>
</comment>
<dbReference type="PANTHER" id="PTHR12964:SF0">
    <property type="entry name" value="NADH DEHYDROGENASE [UBIQUINONE] 1 ALPHA SUBCOMPLEX SUBUNIT 6"/>
    <property type="match status" value="1"/>
</dbReference>
<evidence type="ECO:0000313" key="15">
    <source>
        <dbReference type="EnsemblMetazoa" id="PPAI000587-PA"/>
    </source>
</evidence>
<evidence type="ECO:0000256" key="4">
    <source>
        <dbReference type="ARBA" id="ARBA00016386"/>
    </source>
</evidence>
<evidence type="ECO:0000256" key="3">
    <source>
        <dbReference type="ARBA" id="ARBA00011790"/>
    </source>
</evidence>
<evidence type="ECO:0000256" key="5">
    <source>
        <dbReference type="ARBA" id="ARBA00022448"/>
    </source>
</evidence>
<dbReference type="InterPro" id="IPR045299">
    <property type="entry name" value="Complex1_LYR_NDUFA6_LYRM6"/>
</dbReference>